<feature type="domain" description="Leucine-rich repeat" evidence="1">
    <location>
        <begin position="46"/>
        <end position="452"/>
    </location>
</feature>
<dbReference type="Gene3D" id="3.80.10.10">
    <property type="entry name" value="Ribonuclease Inhibitor"/>
    <property type="match status" value="1"/>
</dbReference>
<dbReference type="Proteomes" id="UP000034164">
    <property type="component" value="Unassembled WGS sequence"/>
</dbReference>
<accession>A0A0G2HUB1</accession>
<dbReference type="InterPro" id="IPR056867">
    <property type="entry name" value="LRR_15"/>
</dbReference>
<dbReference type="InterPro" id="IPR032675">
    <property type="entry name" value="LRR_dom_sf"/>
</dbReference>
<dbReference type="EMBL" id="LCZI01001236">
    <property type="protein sequence ID" value="KKZ61777.1"/>
    <property type="molecule type" value="Genomic_DNA"/>
</dbReference>
<organism evidence="2 3">
    <name type="scientific">[Emmonsia] crescens</name>
    <dbReference type="NCBI Taxonomy" id="73230"/>
    <lineage>
        <taxon>Eukaryota</taxon>
        <taxon>Fungi</taxon>
        <taxon>Dikarya</taxon>
        <taxon>Ascomycota</taxon>
        <taxon>Pezizomycotina</taxon>
        <taxon>Eurotiomycetes</taxon>
        <taxon>Eurotiomycetidae</taxon>
        <taxon>Onygenales</taxon>
        <taxon>Ajellomycetaceae</taxon>
        <taxon>Emergomyces</taxon>
    </lineage>
</organism>
<reference evidence="3" key="1">
    <citation type="journal article" date="2015" name="PLoS Genet.">
        <title>The dynamic genome and transcriptome of the human fungal pathogen Blastomyces and close relative Emmonsia.</title>
        <authorList>
            <person name="Munoz J.F."/>
            <person name="Gauthier G.M."/>
            <person name="Desjardins C.A."/>
            <person name="Gallo J.E."/>
            <person name="Holder J."/>
            <person name="Sullivan T.D."/>
            <person name="Marty A.J."/>
            <person name="Carmen J.C."/>
            <person name="Chen Z."/>
            <person name="Ding L."/>
            <person name="Gujja S."/>
            <person name="Magrini V."/>
            <person name="Misas E."/>
            <person name="Mitreva M."/>
            <person name="Priest M."/>
            <person name="Saif S."/>
            <person name="Whiston E.A."/>
            <person name="Young S."/>
            <person name="Zeng Q."/>
            <person name="Goldman W.E."/>
            <person name="Mardis E.R."/>
            <person name="Taylor J.W."/>
            <person name="McEwen J.G."/>
            <person name="Clay O.K."/>
            <person name="Klein B.S."/>
            <person name="Cuomo C.A."/>
        </authorList>
    </citation>
    <scope>NUCLEOTIDE SEQUENCE [LARGE SCALE GENOMIC DNA]</scope>
    <source>
        <strain evidence="3">UAMH 3008</strain>
    </source>
</reference>
<evidence type="ECO:0000313" key="2">
    <source>
        <dbReference type="EMBL" id="KKZ61777.1"/>
    </source>
</evidence>
<sequence length="455" mass="51957">MGPTLESLPTEILTIIAVNLDTLGQRLRLLYTSRRLYDALLPELYRVIYRSQGNVVPLLRTILQKPWLAQMVRELRLPTTERSLFTADEDLGYERWTTLATAEPILRKAVELFCNDDVYEQEKWLRELQTGSPDALISLLVLSAPRLEKLRLELPGYHYLSRVAHWFSGAAYRGNNVSPNSSDHDEEDMASIILPRLTSVHMYWPDVTQISVDLAFPFFQLPSIRYFSAAGFLKSETEWKHMNQSPITHIQLMYCCLGDGAKRMIESCKSLQSFIYLHSELDMLDVNPTPMINSIPETFRDSLLSARQSLETLCLDFSTDTTNGGTQFVTFGSLYEFTSLKHLHITASTLLPLYYPLDLQARPSQHLCEILPRSLETLHVEGVRHERVDEVVERLSLFVKSVPHHAPCLRQVRVMMVRMTLDNAARKAFGAVGAERGVLCEFRRLCTCFTPSGNK</sequence>
<dbReference type="OrthoDB" id="5130616at2759"/>
<evidence type="ECO:0000313" key="3">
    <source>
        <dbReference type="Proteomes" id="UP000034164"/>
    </source>
</evidence>
<dbReference type="SUPFAM" id="SSF52047">
    <property type="entry name" value="RNI-like"/>
    <property type="match status" value="1"/>
</dbReference>
<comment type="caution">
    <text evidence="2">The sequence shown here is derived from an EMBL/GenBank/DDBJ whole genome shotgun (WGS) entry which is preliminary data.</text>
</comment>
<dbReference type="AlphaFoldDB" id="A0A0G2HUB1"/>
<gene>
    <name evidence="2" type="ORF">EMCG_00503</name>
</gene>
<evidence type="ECO:0000259" key="1">
    <source>
        <dbReference type="Pfam" id="PF24969"/>
    </source>
</evidence>
<protein>
    <recommendedName>
        <fullName evidence="1">Leucine-rich repeat domain-containing protein</fullName>
    </recommendedName>
</protein>
<name>A0A0G2HUB1_9EURO</name>
<dbReference type="Pfam" id="PF24969">
    <property type="entry name" value="LRR_15"/>
    <property type="match status" value="1"/>
</dbReference>
<dbReference type="VEuPathDB" id="FungiDB:EMCG_00503"/>
<proteinExistence type="predicted"/>